<evidence type="ECO:0000256" key="1">
    <source>
        <dbReference type="SAM" id="MobiDB-lite"/>
    </source>
</evidence>
<reference evidence="3" key="2">
    <citation type="submission" date="2014-07" db="EMBL/GenBank/DDBJ databases">
        <authorList>
            <person name="Hull J."/>
        </authorList>
    </citation>
    <scope>NUCLEOTIDE SEQUENCE</scope>
</reference>
<evidence type="ECO:0000313" key="4">
    <source>
        <dbReference type="EMBL" id="JAG25818.1"/>
    </source>
</evidence>
<dbReference type="EMBL" id="GBHO01017784">
    <property type="protein sequence ID" value="JAG25820.1"/>
    <property type="molecule type" value="Transcribed_RNA"/>
</dbReference>
<evidence type="ECO:0000313" key="5">
    <source>
        <dbReference type="EMBL" id="JAG25820.1"/>
    </source>
</evidence>
<reference evidence="3" key="1">
    <citation type="journal article" date="2014" name="PLoS ONE">
        <title>Transcriptome-Based Identification of ABC Transporters in the Western Tarnished Plant Bug Lygus hesperus.</title>
        <authorList>
            <person name="Hull J.J."/>
            <person name="Chaney K."/>
            <person name="Geib S.M."/>
            <person name="Fabrick J.A."/>
            <person name="Brent C.S."/>
            <person name="Walsh D."/>
            <person name="Lavine L.C."/>
        </authorList>
    </citation>
    <scope>NUCLEOTIDE SEQUENCE</scope>
</reference>
<evidence type="ECO:0000313" key="3">
    <source>
        <dbReference type="EMBL" id="JAG25815.1"/>
    </source>
</evidence>
<sequence>MTQPVANGTHHLLSSSRLQNGTANIYRRWDNQNGTVRTTYQAQYPPYNLTGFHSNFDSTGNLSYVRARHPINGSRDFRFYTHQFVQPRANGTNSTAKYRTLYYPESNSVDSQGYKGDTSNKGNVRLISVGYYSVNESRDGVRSYYNPPGRGRMGLSESPRTNGFEPSRFRRDTGSWSWLDKLMVSIGLAKLENAKKEMAAGSETVKLEVGDGGNEVLQNQYGYSSNGHHHVMPTQEDHIHVVGSSPTHTTTSPPQTTASPPQTTTSPPQTTTSPPYYAAALIAVETEASSASDYEDVLENSEELQELLPSSVSLPELTSTFKPSTTNDLPKTGPVLIQAPPRFIACEPPLRVARGRCRRVWRSRL</sequence>
<dbReference type="EMBL" id="GBHO01017790">
    <property type="protein sequence ID" value="JAG25814.1"/>
    <property type="molecule type" value="Transcribed_RNA"/>
</dbReference>
<proteinExistence type="predicted"/>
<feature type="region of interest" description="Disordered" evidence="1">
    <location>
        <begin position="241"/>
        <end position="272"/>
    </location>
</feature>
<evidence type="ECO:0000313" key="2">
    <source>
        <dbReference type="EMBL" id="JAG25814.1"/>
    </source>
</evidence>
<accession>A0A0A9Y8F0</accession>
<feature type="compositionally biased region" description="Low complexity" evidence="1">
    <location>
        <begin position="244"/>
        <end position="272"/>
    </location>
</feature>
<organism evidence="3">
    <name type="scientific">Lygus hesperus</name>
    <name type="common">Western plant bug</name>
    <dbReference type="NCBI Taxonomy" id="30085"/>
    <lineage>
        <taxon>Eukaryota</taxon>
        <taxon>Metazoa</taxon>
        <taxon>Ecdysozoa</taxon>
        <taxon>Arthropoda</taxon>
        <taxon>Hexapoda</taxon>
        <taxon>Insecta</taxon>
        <taxon>Pterygota</taxon>
        <taxon>Neoptera</taxon>
        <taxon>Paraneoptera</taxon>
        <taxon>Hemiptera</taxon>
        <taxon>Heteroptera</taxon>
        <taxon>Panheteroptera</taxon>
        <taxon>Cimicomorpha</taxon>
        <taxon>Miridae</taxon>
        <taxon>Mirini</taxon>
        <taxon>Lygus</taxon>
    </lineage>
</organism>
<dbReference type="AlphaFoldDB" id="A0A0A9Y8F0"/>
<dbReference type="EMBL" id="GBHO01017786">
    <property type="protein sequence ID" value="JAG25818.1"/>
    <property type="molecule type" value="Transcribed_RNA"/>
</dbReference>
<name>A0A0A9Y8F0_LYGHE</name>
<feature type="region of interest" description="Disordered" evidence="1">
    <location>
        <begin position="147"/>
        <end position="168"/>
    </location>
</feature>
<protein>
    <submittedName>
        <fullName evidence="3">Uncharacterized protein</fullName>
    </submittedName>
</protein>
<dbReference type="EMBL" id="GBHO01017789">
    <property type="protein sequence ID" value="JAG25815.1"/>
    <property type="molecule type" value="Transcribed_RNA"/>
</dbReference>
<gene>
    <name evidence="2" type="ORF">CM83_70536</name>
    <name evidence="3" type="ORF">CM83_70539</name>
    <name evidence="5" type="ORF">CM83_70543</name>
    <name evidence="4" type="ORF">CM83_70547</name>
</gene>